<dbReference type="InterPro" id="IPR038661">
    <property type="entry name" value="Ribosomal_eL33_sf"/>
</dbReference>
<dbReference type="SUPFAM" id="SSF50447">
    <property type="entry name" value="Translation proteins"/>
    <property type="match status" value="1"/>
</dbReference>
<feature type="chain" id="PRO_5034728248" description="Large ribosomal subunit protein eL33" evidence="7">
    <location>
        <begin position="22"/>
        <end position="116"/>
    </location>
</feature>
<evidence type="ECO:0000313" key="9">
    <source>
        <dbReference type="Proteomes" id="UP000694571"/>
    </source>
</evidence>
<proteinExistence type="inferred from homology"/>
<dbReference type="Gene3D" id="2.40.10.190">
    <property type="entry name" value="translation elongation factor selb, chain A, domain 4"/>
    <property type="match status" value="1"/>
</dbReference>
<reference evidence="8" key="1">
    <citation type="submission" date="2025-08" db="UniProtKB">
        <authorList>
            <consortium name="Ensembl"/>
        </authorList>
    </citation>
    <scope>IDENTIFICATION</scope>
</reference>
<dbReference type="Ensembl" id="ENSSSCT00050010201.1">
    <property type="protein sequence ID" value="ENSSSCP00050004379.1"/>
    <property type="gene ID" value="ENSSSCG00050007456.1"/>
</dbReference>
<organism evidence="8 9">
    <name type="scientific">Sus scrofa</name>
    <name type="common">Pig</name>
    <dbReference type="NCBI Taxonomy" id="9823"/>
    <lineage>
        <taxon>Eukaryota</taxon>
        <taxon>Metazoa</taxon>
        <taxon>Chordata</taxon>
        <taxon>Craniata</taxon>
        <taxon>Vertebrata</taxon>
        <taxon>Euteleostomi</taxon>
        <taxon>Mammalia</taxon>
        <taxon>Eutheria</taxon>
        <taxon>Laurasiatheria</taxon>
        <taxon>Artiodactyla</taxon>
        <taxon>Suina</taxon>
        <taxon>Suidae</taxon>
        <taxon>Sus</taxon>
    </lineage>
</organism>
<keyword evidence="3" id="KW-0687">Ribonucleoprotein</keyword>
<evidence type="ECO:0000256" key="3">
    <source>
        <dbReference type="ARBA" id="ARBA00023274"/>
    </source>
</evidence>
<evidence type="ECO:0000256" key="7">
    <source>
        <dbReference type="SAM" id="SignalP"/>
    </source>
</evidence>
<dbReference type="GO" id="GO:1990904">
    <property type="term" value="C:ribonucleoprotein complex"/>
    <property type="evidence" value="ECO:0007669"/>
    <property type="project" value="UniProtKB-KW"/>
</dbReference>
<comment type="function">
    <text evidence="6">Component of the large ribosomal subunit. The ribosome is a large ribonucleoprotein complex responsible for the synthesis of proteins in the cell. Required for the proliferation and viability of hematopoietic cells.</text>
</comment>
<evidence type="ECO:0000256" key="5">
    <source>
        <dbReference type="ARBA" id="ARBA00035530"/>
    </source>
</evidence>
<feature type="signal peptide" evidence="7">
    <location>
        <begin position="1"/>
        <end position="21"/>
    </location>
</feature>
<dbReference type="Pfam" id="PF01247">
    <property type="entry name" value="Ribosomal_L35Ae"/>
    <property type="match status" value="1"/>
</dbReference>
<accession>A0A8D1K3B9</accession>
<name>A0A8D1K3B9_PIG</name>
<keyword evidence="7" id="KW-0732">Signal</keyword>
<sequence length="116" mass="13525">QLTATCRALWFQLIFIAYKCGLRIRRCHEAKLKISNLFCQSQTPFRLRKRCSKVVQARNNRITEKGVPTPLSLTWEITPSYQNSGMVQVRFSNRLPSEKIGHCIQVTADYCQFWPC</sequence>
<dbReference type="GO" id="GO:0006412">
    <property type="term" value="P:translation"/>
    <property type="evidence" value="ECO:0007669"/>
    <property type="project" value="InterPro"/>
</dbReference>
<dbReference type="AlphaFoldDB" id="A0A8D1K3B9"/>
<evidence type="ECO:0000256" key="6">
    <source>
        <dbReference type="ARBA" id="ARBA00045649"/>
    </source>
</evidence>
<evidence type="ECO:0000256" key="1">
    <source>
        <dbReference type="ARBA" id="ARBA00009269"/>
    </source>
</evidence>
<dbReference type="InterPro" id="IPR009000">
    <property type="entry name" value="Transl_B-barrel_sf"/>
</dbReference>
<protein>
    <recommendedName>
        <fullName evidence="4">Large ribosomal subunit protein eL33</fullName>
    </recommendedName>
    <alternativeName>
        <fullName evidence="5">60S ribosomal protein L35a</fullName>
    </alternativeName>
</protein>
<comment type="similarity">
    <text evidence="1">Belongs to the eukaryotic ribosomal protein eL33 family.</text>
</comment>
<evidence type="ECO:0000313" key="8">
    <source>
        <dbReference type="Ensembl" id="ENSSSCP00050004379.1"/>
    </source>
</evidence>
<dbReference type="Proteomes" id="UP000694571">
    <property type="component" value="Unplaced"/>
</dbReference>
<evidence type="ECO:0000256" key="4">
    <source>
        <dbReference type="ARBA" id="ARBA00035228"/>
    </source>
</evidence>
<dbReference type="GO" id="GO:0005840">
    <property type="term" value="C:ribosome"/>
    <property type="evidence" value="ECO:0007669"/>
    <property type="project" value="UniProtKB-KW"/>
</dbReference>
<dbReference type="GO" id="GO:0003735">
    <property type="term" value="F:structural constituent of ribosome"/>
    <property type="evidence" value="ECO:0007669"/>
    <property type="project" value="InterPro"/>
</dbReference>
<keyword evidence="2" id="KW-0689">Ribosomal protein</keyword>
<dbReference type="InterPro" id="IPR001780">
    <property type="entry name" value="Ribosomal_eL33"/>
</dbReference>
<evidence type="ECO:0000256" key="2">
    <source>
        <dbReference type="ARBA" id="ARBA00022980"/>
    </source>
</evidence>